<dbReference type="InterPro" id="IPR046361">
    <property type="entry name" value="EXOC6/Sec15_C"/>
</dbReference>
<dbReference type="InterPro" id="IPR042044">
    <property type="entry name" value="EXOC6PINT-1/Sec15/Tip20_C_dom2"/>
</dbReference>
<evidence type="ECO:0000256" key="6">
    <source>
        <dbReference type="PIRNR" id="PIRNR025007"/>
    </source>
</evidence>
<dbReference type="PANTHER" id="PTHR12702">
    <property type="entry name" value="SEC15"/>
    <property type="match status" value="1"/>
</dbReference>
<name>A0A226E3W3_FOLCA</name>
<dbReference type="InterPro" id="IPR048359">
    <property type="entry name" value="EXOC6_Sec15_N"/>
</dbReference>
<keyword evidence="3 6" id="KW-0813">Transport</keyword>
<reference evidence="11 12" key="1">
    <citation type="submission" date="2015-12" db="EMBL/GenBank/DDBJ databases">
        <title>The genome of Folsomia candida.</title>
        <authorList>
            <person name="Faddeeva A."/>
            <person name="Derks M.F."/>
            <person name="Anvar Y."/>
            <person name="Smit S."/>
            <person name="Van Straalen N."/>
            <person name="Roelofs D."/>
        </authorList>
    </citation>
    <scope>NUCLEOTIDE SEQUENCE [LARGE SCALE GENOMIC DNA]</scope>
    <source>
        <strain evidence="11 12">VU population</strain>
        <tissue evidence="11">Whole body</tissue>
    </source>
</reference>
<evidence type="ECO:0000259" key="9">
    <source>
        <dbReference type="Pfam" id="PF04091"/>
    </source>
</evidence>
<dbReference type="STRING" id="158441.A0A226E3W3"/>
<dbReference type="Proteomes" id="UP000198287">
    <property type="component" value="Unassembled WGS sequence"/>
</dbReference>
<evidence type="ECO:0000256" key="3">
    <source>
        <dbReference type="ARBA" id="ARBA00022448"/>
    </source>
</evidence>
<dbReference type="AlphaFoldDB" id="A0A226E3W3"/>
<feature type="domain" description="Exocyst complex subunit EXOC6/Sec15 C-terminal" evidence="9">
    <location>
        <begin position="428"/>
        <end position="777"/>
    </location>
</feature>
<dbReference type="Pfam" id="PF04091">
    <property type="entry name" value="Sec15_C"/>
    <property type="match status" value="1"/>
</dbReference>
<evidence type="ECO:0000256" key="7">
    <source>
        <dbReference type="SAM" id="Coils"/>
    </source>
</evidence>
<dbReference type="InterPro" id="IPR042045">
    <property type="entry name" value="EXOC6/Sec15_C_dom1"/>
</dbReference>
<feature type="domain" description="Exocyst complex component EXOC6/Sec15 N-terminal" evidence="10">
    <location>
        <begin position="67"/>
        <end position="236"/>
    </location>
</feature>
<dbReference type="GO" id="GO:0000145">
    <property type="term" value="C:exocyst"/>
    <property type="evidence" value="ECO:0007669"/>
    <property type="project" value="UniProtKB-UniRule"/>
</dbReference>
<evidence type="ECO:0000313" key="11">
    <source>
        <dbReference type="EMBL" id="OXA51714.1"/>
    </source>
</evidence>
<dbReference type="Pfam" id="PF20651">
    <property type="entry name" value="EXOC6_Sec15_N"/>
    <property type="match status" value="1"/>
</dbReference>
<dbReference type="GO" id="GO:0006893">
    <property type="term" value="P:Golgi to plasma membrane transport"/>
    <property type="evidence" value="ECO:0007669"/>
    <property type="project" value="TreeGrafter"/>
</dbReference>
<evidence type="ECO:0000256" key="2">
    <source>
        <dbReference type="ARBA" id="ARBA00007944"/>
    </source>
</evidence>
<feature type="coiled-coil region" evidence="7">
    <location>
        <begin position="65"/>
        <end position="117"/>
    </location>
</feature>
<dbReference type="OrthoDB" id="10267033at2759"/>
<feature type="compositionally biased region" description="Polar residues" evidence="8">
    <location>
        <begin position="14"/>
        <end position="24"/>
    </location>
</feature>
<dbReference type="FunFam" id="1.20.58.670:FF:000002">
    <property type="entry name" value="Exocyst complex component"/>
    <property type="match status" value="1"/>
</dbReference>
<accession>A0A226E3W3</accession>
<dbReference type="PIRSF" id="PIRSF025007">
    <property type="entry name" value="Sec15"/>
    <property type="match status" value="1"/>
</dbReference>
<evidence type="ECO:0000259" key="10">
    <source>
        <dbReference type="Pfam" id="PF20651"/>
    </source>
</evidence>
<dbReference type="OMA" id="FPFHSEQ"/>
<evidence type="ECO:0000256" key="4">
    <source>
        <dbReference type="ARBA" id="ARBA00022483"/>
    </source>
</evidence>
<proteinExistence type="inferred from homology"/>
<dbReference type="GO" id="GO:0090522">
    <property type="term" value="P:vesicle tethering involved in exocytosis"/>
    <property type="evidence" value="ECO:0007669"/>
    <property type="project" value="UniProtKB-UniRule"/>
</dbReference>
<organism evidence="11 12">
    <name type="scientific">Folsomia candida</name>
    <name type="common">Springtail</name>
    <dbReference type="NCBI Taxonomy" id="158441"/>
    <lineage>
        <taxon>Eukaryota</taxon>
        <taxon>Metazoa</taxon>
        <taxon>Ecdysozoa</taxon>
        <taxon>Arthropoda</taxon>
        <taxon>Hexapoda</taxon>
        <taxon>Collembola</taxon>
        <taxon>Entomobryomorpha</taxon>
        <taxon>Isotomoidea</taxon>
        <taxon>Isotomidae</taxon>
        <taxon>Proisotominae</taxon>
        <taxon>Folsomia</taxon>
    </lineage>
</organism>
<sequence length="818" mass="93862">MNRATDNIGPSAGASGNNNQEGLTTATMTDSQNYEQLAQEIEALDTYWGPTFRTIIEDGRHQRFLDHLEQRIKGHDRDIEKLCNVHYQGFIDSILELHNVRAEAQDLKGRISSMDNELQLEVTSVLQRAEDLANAQRVEGNIVATIEQLEICLPLFKMYQKLKEQLEQKRYYPALKSLEQLEHTYLPQVSRYRFTNHFRECIPKFRKQIQESSMSELKDFLENVRKYSSKIGEVAMKHTNEQQIMYTSGEGQGGGRKVLFGSPSQSALADMDDVDAALTDGTLDGEEGMSAQDLVDFSPLYRCFHIFTVLGDRQTFENYYRKQRQEQSILVLQATGNMQHESLYGYEEYFNAIVGFFVIENHLLYTTNGLVSQAILEEMWAGALPKIANTLRTYASYCTDAGTILEIKKLIMLFSNTLGNYGYNVSQLSVTLQEIREHYTDVLMQRCVHSFREIFDEDTYHPLQVQNDNEYDNVIRTFPYIDASLENASFPRKFPFSLMVPRVYQQVKDFVNASLKYTEELNLSQTEVDDMMRKSTNQLLTITLSGCLTTLIQKHSIGLLQLIQITINTNYLELTNAYLEEYISEVTGGSVKNMSHKAELQGKSMFKDARAEAEEQIYEKLKIKIDETFELANYDWNLTEPQGLASDYIIDLVAFLQSIFLAFTNLPAKVARTACVAACQHINKRLTSLMLDDDVKQISLGALRQLELDLIQCEQYAQSQPVKDLDPTLLLECFIDSRQILDLFNQCDFSSYFRDFGEATSKYPRVTPQAAIKVLEKIRESDRDKKKILSVLKKDERDKKKLHDTILKQLKELPQTSA</sequence>
<dbReference type="Gene3D" id="1.10.357.30">
    <property type="entry name" value="Exocyst complex subunit Sec15 C-terminal domain, N-terminal subdomain"/>
    <property type="match status" value="1"/>
</dbReference>
<evidence type="ECO:0000313" key="12">
    <source>
        <dbReference type="Proteomes" id="UP000198287"/>
    </source>
</evidence>
<dbReference type="GO" id="GO:0006886">
    <property type="term" value="P:intracellular protein transport"/>
    <property type="evidence" value="ECO:0007669"/>
    <property type="project" value="InterPro"/>
</dbReference>
<evidence type="ECO:0000256" key="8">
    <source>
        <dbReference type="SAM" id="MobiDB-lite"/>
    </source>
</evidence>
<protein>
    <recommendedName>
        <fullName evidence="6">Exocyst complex component</fullName>
    </recommendedName>
</protein>
<dbReference type="GO" id="GO:0016020">
    <property type="term" value="C:membrane"/>
    <property type="evidence" value="ECO:0007669"/>
    <property type="project" value="TreeGrafter"/>
</dbReference>
<gene>
    <name evidence="11" type="ORF">Fcan01_13387</name>
</gene>
<dbReference type="Gene3D" id="1.20.58.670">
    <property type="entry name" value="Dsl1p vesicle tethering complex, Tip20p subunit, domain D"/>
    <property type="match status" value="1"/>
</dbReference>
<feature type="region of interest" description="Disordered" evidence="8">
    <location>
        <begin position="1"/>
        <end position="24"/>
    </location>
</feature>
<comment type="caution">
    <text evidence="11">The sequence shown here is derived from an EMBL/GenBank/DDBJ whole genome shotgun (WGS) entry which is preliminary data.</text>
</comment>
<comment type="function">
    <text evidence="1 6">Component of the exocyst complex involved in the docking of exocytic vesicles with fusion sites on the plasma membrane.</text>
</comment>
<dbReference type="PANTHER" id="PTHR12702:SF0">
    <property type="entry name" value="EXOCYST COMPLEX COMPONENT 6"/>
    <property type="match status" value="1"/>
</dbReference>
<keyword evidence="4 6" id="KW-0268">Exocytosis</keyword>
<evidence type="ECO:0000256" key="5">
    <source>
        <dbReference type="ARBA" id="ARBA00023054"/>
    </source>
</evidence>
<dbReference type="EMBL" id="LNIX01000007">
    <property type="protein sequence ID" value="OXA51714.1"/>
    <property type="molecule type" value="Genomic_DNA"/>
</dbReference>
<dbReference type="InterPro" id="IPR007225">
    <property type="entry name" value="EXOC6/Sec15"/>
</dbReference>
<comment type="similarity">
    <text evidence="2 6">Belongs to the SEC15 family.</text>
</comment>
<keyword evidence="12" id="KW-1185">Reference proteome</keyword>
<evidence type="ECO:0000256" key="1">
    <source>
        <dbReference type="ARBA" id="ARBA00002660"/>
    </source>
</evidence>
<keyword evidence="5 7" id="KW-0175">Coiled coil</keyword>